<sequence>MPISCRRLLRLTTISQQSSPSFFDHPTITDLSAICAVTVVAPAAAIVALVTMPSRRLTTVSRNRHRYSLIAQPSPISLRLCRHSCSSSAPVVVPVAAIVAPVTMPSRLA</sequence>
<proteinExistence type="predicted"/>
<name>A0ACB9FYP5_9ASTR</name>
<dbReference type="Proteomes" id="UP001056120">
    <property type="component" value="Linkage Group LG15"/>
</dbReference>
<reference evidence="2" key="1">
    <citation type="journal article" date="2022" name="Mol. Ecol. Resour.">
        <title>The genomes of chicory, endive, great burdock and yacon provide insights into Asteraceae palaeo-polyploidization history and plant inulin production.</title>
        <authorList>
            <person name="Fan W."/>
            <person name="Wang S."/>
            <person name="Wang H."/>
            <person name="Wang A."/>
            <person name="Jiang F."/>
            <person name="Liu H."/>
            <person name="Zhao H."/>
            <person name="Xu D."/>
            <person name="Zhang Y."/>
        </authorList>
    </citation>
    <scope>NUCLEOTIDE SEQUENCE [LARGE SCALE GENOMIC DNA]</scope>
    <source>
        <strain evidence="2">cv. Yunnan</strain>
    </source>
</reference>
<organism evidence="1 2">
    <name type="scientific">Smallanthus sonchifolius</name>
    <dbReference type="NCBI Taxonomy" id="185202"/>
    <lineage>
        <taxon>Eukaryota</taxon>
        <taxon>Viridiplantae</taxon>
        <taxon>Streptophyta</taxon>
        <taxon>Embryophyta</taxon>
        <taxon>Tracheophyta</taxon>
        <taxon>Spermatophyta</taxon>
        <taxon>Magnoliopsida</taxon>
        <taxon>eudicotyledons</taxon>
        <taxon>Gunneridae</taxon>
        <taxon>Pentapetalae</taxon>
        <taxon>asterids</taxon>
        <taxon>campanulids</taxon>
        <taxon>Asterales</taxon>
        <taxon>Asteraceae</taxon>
        <taxon>Asteroideae</taxon>
        <taxon>Heliantheae alliance</taxon>
        <taxon>Millerieae</taxon>
        <taxon>Smallanthus</taxon>
    </lineage>
</organism>
<comment type="caution">
    <text evidence="1">The sequence shown here is derived from an EMBL/GenBank/DDBJ whole genome shotgun (WGS) entry which is preliminary data.</text>
</comment>
<dbReference type="EMBL" id="CM042032">
    <property type="protein sequence ID" value="KAI3776484.1"/>
    <property type="molecule type" value="Genomic_DNA"/>
</dbReference>
<evidence type="ECO:0000313" key="2">
    <source>
        <dbReference type="Proteomes" id="UP001056120"/>
    </source>
</evidence>
<protein>
    <submittedName>
        <fullName evidence="1">Uncharacterized protein</fullName>
    </submittedName>
</protein>
<reference evidence="1 2" key="2">
    <citation type="journal article" date="2022" name="Mol. Ecol. Resour.">
        <title>The genomes of chicory, endive, great burdock and yacon provide insights into Asteraceae paleo-polyploidization history and plant inulin production.</title>
        <authorList>
            <person name="Fan W."/>
            <person name="Wang S."/>
            <person name="Wang H."/>
            <person name="Wang A."/>
            <person name="Jiang F."/>
            <person name="Liu H."/>
            <person name="Zhao H."/>
            <person name="Xu D."/>
            <person name="Zhang Y."/>
        </authorList>
    </citation>
    <scope>NUCLEOTIDE SEQUENCE [LARGE SCALE GENOMIC DNA]</scope>
    <source>
        <strain evidence="2">cv. Yunnan</strain>
        <tissue evidence="1">Leaves</tissue>
    </source>
</reference>
<accession>A0ACB9FYP5</accession>
<gene>
    <name evidence="1" type="ORF">L1987_46269</name>
</gene>
<keyword evidence="2" id="KW-1185">Reference proteome</keyword>
<evidence type="ECO:0000313" key="1">
    <source>
        <dbReference type="EMBL" id="KAI3776484.1"/>
    </source>
</evidence>